<name>A0ABU2CD83_9BURK</name>
<sequence length="252" mass="25831">MTEDRRAVVIGGAGGIGSDVCRKLALLGYRVVVADFDEDGARKVMDDLSGSGHEVARLDVTRAESVHAALLGIEASGPASVLVVASGGPVVHLGQRTHVATLGKDDWDRTIALNLTGVFCCVQAFAQLRLATPMEHSRIILIGSAAGELAGNGTDIAYGTAKAALLGLTRQAAFDLAAAGITVNNVAPGPVGTPEFFRNTNEQIRAGIASLAALKRIATPEEVSAGVAYLASREAACITGATLAINGGIHMH</sequence>
<dbReference type="RefSeq" id="WP_310375834.1">
    <property type="nucleotide sequence ID" value="NZ_JAVDXT010000004.1"/>
</dbReference>
<dbReference type="PANTHER" id="PTHR42760:SF129">
    <property type="entry name" value="OXIDOREDUCTASE"/>
    <property type="match status" value="1"/>
</dbReference>
<dbReference type="Gene3D" id="3.40.50.720">
    <property type="entry name" value="NAD(P)-binding Rossmann-like Domain"/>
    <property type="match status" value="1"/>
</dbReference>
<dbReference type="PROSITE" id="PS00061">
    <property type="entry name" value="ADH_SHORT"/>
    <property type="match status" value="1"/>
</dbReference>
<evidence type="ECO:0000256" key="1">
    <source>
        <dbReference type="ARBA" id="ARBA00006484"/>
    </source>
</evidence>
<dbReference type="Pfam" id="PF13561">
    <property type="entry name" value="adh_short_C2"/>
    <property type="match status" value="1"/>
</dbReference>
<keyword evidence="3" id="KW-1185">Reference proteome</keyword>
<dbReference type="SUPFAM" id="SSF51735">
    <property type="entry name" value="NAD(P)-binding Rossmann-fold domains"/>
    <property type="match status" value="1"/>
</dbReference>
<proteinExistence type="inferred from homology"/>
<protein>
    <submittedName>
        <fullName evidence="2">NAD(P)-dependent dehydrogenase (Short-subunit alcohol dehydrogenase family)</fullName>
    </submittedName>
</protein>
<dbReference type="Proteomes" id="UP001180487">
    <property type="component" value="Unassembled WGS sequence"/>
</dbReference>
<dbReference type="InterPro" id="IPR036291">
    <property type="entry name" value="NAD(P)-bd_dom_sf"/>
</dbReference>
<accession>A0ABU2CD83</accession>
<comment type="similarity">
    <text evidence="1">Belongs to the short-chain dehydrogenases/reductases (SDR) family.</text>
</comment>
<gene>
    <name evidence="2" type="ORF">J2X19_003991</name>
</gene>
<dbReference type="PRINTS" id="PR00081">
    <property type="entry name" value="GDHRDH"/>
</dbReference>
<evidence type="ECO:0000313" key="3">
    <source>
        <dbReference type="Proteomes" id="UP001180487"/>
    </source>
</evidence>
<reference evidence="2 3" key="1">
    <citation type="submission" date="2023-07" db="EMBL/GenBank/DDBJ databases">
        <title>Sorghum-associated microbial communities from plants grown in Nebraska, USA.</title>
        <authorList>
            <person name="Schachtman D."/>
        </authorList>
    </citation>
    <scope>NUCLEOTIDE SEQUENCE [LARGE SCALE GENOMIC DNA]</scope>
    <source>
        <strain evidence="2 3">BE313</strain>
    </source>
</reference>
<evidence type="ECO:0000313" key="2">
    <source>
        <dbReference type="EMBL" id="MDR7379297.1"/>
    </source>
</evidence>
<dbReference type="InterPro" id="IPR002347">
    <property type="entry name" value="SDR_fam"/>
</dbReference>
<dbReference type="InterPro" id="IPR020904">
    <property type="entry name" value="Sc_DH/Rdtase_CS"/>
</dbReference>
<dbReference type="EMBL" id="JAVDXT010000004">
    <property type="protein sequence ID" value="MDR7379297.1"/>
    <property type="molecule type" value="Genomic_DNA"/>
</dbReference>
<dbReference type="PANTHER" id="PTHR42760">
    <property type="entry name" value="SHORT-CHAIN DEHYDROGENASES/REDUCTASES FAMILY MEMBER"/>
    <property type="match status" value="1"/>
</dbReference>
<comment type="caution">
    <text evidence="2">The sequence shown here is derived from an EMBL/GenBank/DDBJ whole genome shotgun (WGS) entry which is preliminary data.</text>
</comment>
<organism evidence="2 3">
    <name type="scientific">Rhodoferax ferrireducens</name>
    <dbReference type="NCBI Taxonomy" id="192843"/>
    <lineage>
        <taxon>Bacteria</taxon>
        <taxon>Pseudomonadati</taxon>
        <taxon>Pseudomonadota</taxon>
        <taxon>Betaproteobacteria</taxon>
        <taxon>Burkholderiales</taxon>
        <taxon>Comamonadaceae</taxon>
        <taxon>Rhodoferax</taxon>
    </lineage>
</organism>